<keyword evidence="2" id="KW-1185">Reference proteome</keyword>
<evidence type="ECO:0000313" key="1">
    <source>
        <dbReference type="EMBL" id="MBW0471916.1"/>
    </source>
</evidence>
<reference evidence="1" key="1">
    <citation type="submission" date="2021-03" db="EMBL/GenBank/DDBJ databases">
        <title>Draft genome sequence of rust myrtle Austropuccinia psidii MF-1, a brazilian biotype.</title>
        <authorList>
            <person name="Quecine M.C."/>
            <person name="Pachon D.M.R."/>
            <person name="Bonatelli M.L."/>
            <person name="Correr F.H."/>
            <person name="Franceschini L.M."/>
            <person name="Leite T.F."/>
            <person name="Margarido G.R.A."/>
            <person name="Almeida C.A."/>
            <person name="Ferrarezi J.A."/>
            <person name="Labate C.A."/>
        </authorList>
    </citation>
    <scope>NUCLEOTIDE SEQUENCE</scope>
    <source>
        <strain evidence="1">MF-1</strain>
    </source>
</reference>
<comment type="caution">
    <text evidence="1">The sequence shown here is derived from an EMBL/GenBank/DDBJ whole genome shotgun (WGS) entry which is preliminary data.</text>
</comment>
<dbReference type="OrthoDB" id="2717295at2759"/>
<dbReference type="EMBL" id="AVOT02002907">
    <property type="protein sequence ID" value="MBW0471916.1"/>
    <property type="molecule type" value="Genomic_DNA"/>
</dbReference>
<accession>A0A9Q3BT50</accession>
<name>A0A9Q3BT50_9BASI</name>
<gene>
    <name evidence="1" type="ORF">O181_011631</name>
</gene>
<dbReference type="Proteomes" id="UP000765509">
    <property type="component" value="Unassembled WGS sequence"/>
</dbReference>
<protein>
    <submittedName>
        <fullName evidence="1">Uncharacterized protein</fullName>
    </submittedName>
</protein>
<proteinExistence type="predicted"/>
<organism evidence="1 2">
    <name type="scientific">Austropuccinia psidii MF-1</name>
    <dbReference type="NCBI Taxonomy" id="1389203"/>
    <lineage>
        <taxon>Eukaryota</taxon>
        <taxon>Fungi</taxon>
        <taxon>Dikarya</taxon>
        <taxon>Basidiomycota</taxon>
        <taxon>Pucciniomycotina</taxon>
        <taxon>Pucciniomycetes</taxon>
        <taxon>Pucciniales</taxon>
        <taxon>Sphaerophragmiaceae</taxon>
        <taxon>Austropuccinia</taxon>
    </lineage>
</organism>
<dbReference type="AlphaFoldDB" id="A0A9Q3BT50"/>
<sequence length="108" mass="13041">MKAYSSQCRWVSTNPSRAEAWWDKKQLDNLVQRRTQARREKLKHQTIKTRREYYHHQQLFKQKVWELKSSHWRKFLAEGGPDHAYQAYIFTKDKLDTIAASSKTRGMN</sequence>
<evidence type="ECO:0000313" key="2">
    <source>
        <dbReference type="Proteomes" id="UP000765509"/>
    </source>
</evidence>